<dbReference type="EMBL" id="JAHWGI010000299">
    <property type="protein sequence ID" value="KAK3912714.1"/>
    <property type="molecule type" value="Genomic_DNA"/>
</dbReference>
<dbReference type="AlphaFoldDB" id="A0AAE1H1B9"/>
<protein>
    <submittedName>
        <fullName evidence="3">Peroxisomal membrane protein PEX29</fullName>
    </submittedName>
</protein>
<feature type="signal peptide" evidence="2">
    <location>
        <begin position="1"/>
        <end position="21"/>
    </location>
</feature>
<evidence type="ECO:0000256" key="2">
    <source>
        <dbReference type="SAM" id="SignalP"/>
    </source>
</evidence>
<evidence type="ECO:0000313" key="4">
    <source>
        <dbReference type="Proteomes" id="UP001219518"/>
    </source>
</evidence>
<dbReference type="Proteomes" id="UP001219518">
    <property type="component" value="Unassembled WGS sequence"/>
</dbReference>
<reference evidence="3" key="1">
    <citation type="submission" date="2021-07" db="EMBL/GenBank/DDBJ databases">
        <authorList>
            <person name="Catto M.A."/>
            <person name="Jacobson A."/>
            <person name="Kennedy G."/>
            <person name="Labadie P."/>
            <person name="Hunt B.G."/>
            <person name="Srinivasan R."/>
        </authorList>
    </citation>
    <scope>NUCLEOTIDE SEQUENCE</scope>
    <source>
        <strain evidence="3">PL_HMW_Pooled</strain>
        <tissue evidence="3">Head</tissue>
    </source>
</reference>
<sequence length="99" mass="10722">MNRLLVLFAVLAAVVVALAMASPGDENKWFKNPGSPTYRRILKDDVGQQIDFTHNRRSDQRTTGYLATGDNARQSSPQRTGQPSTGGEASTSKKTGKGK</sequence>
<feature type="chain" id="PRO_5042125942" evidence="2">
    <location>
        <begin position="22"/>
        <end position="99"/>
    </location>
</feature>
<proteinExistence type="predicted"/>
<evidence type="ECO:0000313" key="3">
    <source>
        <dbReference type="EMBL" id="KAK3912714.1"/>
    </source>
</evidence>
<gene>
    <name evidence="3" type="ORF">KUF71_022302</name>
</gene>
<comment type="caution">
    <text evidence="3">The sequence shown here is derived from an EMBL/GenBank/DDBJ whole genome shotgun (WGS) entry which is preliminary data.</text>
</comment>
<feature type="region of interest" description="Disordered" evidence="1">
    <location>
        <begin position="47"/>
        <end position="99"/>
    </location>
</feature>
<reference evidence="3" key="2">
    <citation type="journal article" date="2023" name="BMC Genomics">
        <title>Pest status, molecular evolution, and epigenetic factors derived from the genome assembly of Frankliniella fusca, a thysanopteran phytovirus vector.</title>
        <authorList>
            <person name="Catto M.A."/>
            <person name="Labadie P.E."/>
            <person name="Jacobson A.L."/>
            <person name="Kennedy G.G."/>
            <person name="Srinivasan R."/>
            <person name="Hunt B.G."/>
        </authorList>
    </citation>
    <scope>NUCLEOTIDE SEQUENCE</scope>
    <source>
        <strain evidence="3">PL_HMW_Pooled</strain>
    </source>
</reference>
<keyword evidence="4" id="KW-1185">Reference proteome</keyword>
<accession>A0AAE1H1B9</accession>
<organism evidence="3 4">
    <name type="scientific">Frankliniella fusca</name>
    <dbReference type="NCBI Taxonomy" id="407009"/>
    <lineage>
        <taxon>Eukaryota</taxon>
        <taxon>Metazoa</taxon>
        <taxon>Ecdysozoa</taxon>
        <taxon>Arthropoda</taxon>
        <taxon>Hexapoda</taxon>
        <taxon>Insecta</taxon>
        <taxon>Pterygota</taxon>
        <taxon>Neoptera</taxon>
        <taxon>Paraneoptera</taxon>
        <taxon>Thysanoptera</taxon>
        <taxon>Terebrantia</taxon>
        <taxon>Thripoidea</taxon>
        <taxon>Thripidae</taxon>
        <taxon>Frankliniella</taxon>
    </lineage>
</organism>
<keyword evidence="2" id="KW-0732">Signal</keyword>
<name>A0AAE1H1B9_9NEOP</name>
<evidence type="ECO:0000256" key="1">
    <source>
        <dbReference type="SAM" id="MobiDB-lite"/>
    </source>
</evidence>
<feature type="compositionally biased region" description="Polar residues" evidence="1">
    <location>
        <begin position="61"/>
        <end position="93"/>
    </location>
</feature>